<dbReference type="InterPro" id="IPR002347">
    <property type="entry name" value="SDR_fam"/>
</dbReference>
<evidence type="ECO:0000256" key="2">
    <source>
        <dbReference type="ARBA" id="ARBA00023002"/>
    </source>
</evidence>
<organism evidence="5">
    <name type="scientific">Sphingomonas sp. JE1</name>
    <dbReference type="NCBI Taxonomy" id="1628059"/>
    <lineage>
        <taxon>Bacteria</taxon>
        <taxon>Pseudomonadati</taxon>
        <taxon>Pseudomonadota</taxon>
        <taxon>Alphaproteobacteria</taxon>
        <taxon>Sphingomonadales</taxon>
        <taxon>Sphingomonadaceae</taxon>
        <taxon>Sphingomonas</taxon>
    </lineage>
</organism>
<evidence type="ECO:0000313" key="5">
    <source>
        <dbReference type="EMBL" id="AJW29593.1"/>
    </source>
</evidence>
<dbReference type="PANTHER" id="PTHR43477">
    <property type="entry name" value="DIHYDROANTICAPSIN 7-DEHYDROGENASE"/>
    <property type="match status" value="1"/>
</dbReference>
<dbReference type="GO" id="GO:0004316">
    <property type="term" value="F:3-oxoacyl-[acyl-carrier-protein] reductase (NADPH) activity"/>
    <property type="evidence" value="ECO:0007669"/>
    <property type="project" value="UniProtKB-EC"/>
</dbReference>
<reference evidence="5" key="1">
    <citation type="submission" date="2014-06" db="EMBL/GenBank/DDBJ databases">
        <title>Molecular and ecological studies on carbamate pesticide degrading bacteria isolated from agricultural soils.</title>
        <authorList>
            <person name="Kim D.-U."/>
            <person name="Ka J.-O."/>
        </authorList>
    </citation>
    <scope>NUCLEOTIDE SEQUENCE</scope>
    <source>
        <strain evidence="5">JE1</strain>
        <plasmid evidence="5">pJE1</plasmid>
    </source>
</reference>
<geneLocation type="plasmid" evidence="5">
    <name>pJE1</name>
</geneLocation>
<comment type="similarity">
    <text evidence="1">Belongs to the short-chain dehydrogenases/reductases (SDR) family.</text>
</comment>
<dbReference type="Gene3D" id="3.40.50.720">
    <property type="entry name" value="NAD(P)-binding Rossmann-like Domain"/>
    <property type="match status" value="1"/>
</dbReference>
<dbReference type="SMART" id="SM00822">
    <property type="entry name" value="PKS_KR"/>
    <property type="match status" value="1"/>
</dbReference>
<evidence type="ECO:0000256" key="1">
    <source>
        <dbReference type="ARBA" id="ARBA00006484"/>
    </source>
</evidence>
<dbReference type="PROSITE" id="PS00639">
    <property type="entry name" value="THIOL_PROTEASE_HIS"/>
    <property type="match status" value="1"/>
</dbReference>
<sequence>MELGLAGKTALITGGSQGIGLAVATSLAAEGAHLHLVSRNEGKLREAKATLQRSHDCTVHIHAIDLGSSDGIRQAAEAGSLADILINNAGAIPQGDLLAVDEAAWRAAWELKVFGFINLTREIYRSMRQRRSGVIINIIGASGERPKPSYIAGTSGNAALMQFSRALGGESVDHGVRVVGVNPGWIETSRQVDRWKVRAQEAFGDENRWRELEPVRRSPFGRLARPEEVADVITFLSSERASYISGTIVTIDGGRLGRGD</sequence>
<dbReference type="SUPFAM" id="SSF51735">
    <property type="entry name" value="NAD(P)-binding Rossmann-fold domains"/>
    <property type="match status" value="1"/>
</dbReference>
<accession>A0A0D5A086</accession>
<name>A0A0D5A086_9SPHN</name>
<keyword evidence="3" id="KW-0520">NAD</keyword>
<dbReference type="Pfam" id="PF00106">
    <property type="entry name" value="adh_short"/>
    <property type="match status" value="1"/>
</dbReference>
<proteinExistence type="inferred from homology"/>
<dbReference type="EC" id="1.1.1.100" evidence="5"/>
<gene>
    <name evidence="5" type="ORF">pJE1_171</name>
</gene>
<feature type="domain" description="Ketoreductase" evidence="4">
    <location>
        <begin position="8"/>
        <end position="188"/>
    </location>
</feature>
<protein>
    <submittedName>
        <fullName evidence="5">3-oxoacyl-[acyl-carrier protein] reductase</fullName>
        <ecNumber evidence="5">1.1.1.100</ecNumber>
    </submittedName>
</protein>
<dbReference type="PRINTS" id="PR00081">
    <property type="entry name" value="GDHRDH"/>
</dbReference>
<dbReference type="InterPro" id="IPR036291">
    <property type="entry name" value="NAD(P)-bd_dom_sf"/>
</dbReference>
<dbReference type="NCBIfam" id="NF004779">
    <property type="entry name" value="PRK06125.1"/>
    <property type="match status" value="1"/>
</dbReference>
<dbReference type="PANTHER" id="PTHR43477:SF4">
    <property type="entry name" value="DEHYDROGENASE_REDUCTASE SDR FAMILY MEMBER 6"/>
    <property type="match status" value="1"/>
</dbReference>
<dbReference type="InterPro" id="IPR057326">
    <property type="entry name" value="KR_dom"/>
</dbReference>
<dbReference type="RefSeq" id="WP_087574308.1">
    <property type="nucleotide sequence ID" value="NZ_KM017071.1"/>
</dbReference>
<keyword evidence="5" id="KW-0614">Plasmid</keyword>
<evidence type="ECO:0000259" key="4">
    <source>
        <dbReference type="SMART" id="SM00822"/>
    </source>
</evidence>
<evidence type="ECO:0000256" key="3">
    <source>
        <dbReference type="ARBA" id="ARBA00023027"/>
    </source>
</evidence>
<dbReference type="EMBL" id="KM017071">
    <property type="protein sequence ID" value="AJW29593.1"/>
    <property type="molecule type" value="Genomic_DNA"/>
</dbReference>
<dbReference type="InterPro" id="IPR051122">
    <property type="entry name" value="SDR_DHRS6-like"/>
</dbReference>
<keyword evidence="2 5" id="KW-0560">Oxidoreductase</keyword>
<dbReference type="InterPro" id="IPR025660">
    <property type="entry name" value="Pept_his_AS"/>
</dbReference>
<dbReference type="AlphaFoldDB" id="A0A0D5A086"/>